<keyword evidence="6" id="KW-1185">Reference proteome</keyword>
<protein>
    <submittedName>
        <fullName evidence="4">DUF1090 domain-containing protein</fullName>
    </submittedName>
</protein>
<dbReference type="Proteomes" id="UP001240777">
    <property type="component" value="Unassembled WGS sequence"/>
</dbReference>
<keyword evidence="1" id="KW-0175">Coiled coil</keyword>
<feature type="signal peptide" evidence="2">
    <location>
        <begin position="1"/>
        <end position="22"/>
    </location>
</feature>
<sequence>MKKIIVLSFVACGILLAGPVCDFKEKDVQNQIDYANKHGHKDKISGLKKALKELQKHCKDDVVIAEIKTDITKLEQKITEVKQKLSEVQAKGKSDRIKKTEMKLKMVQTELDSKKQELKKMEDLLTPPASKSSK</sequence>
<keyword evidence="2" id="KW-0732">Signal</keyword>
<evidence type="ECO:0000256" key="2">
    <source>
        <dbReference type="SAM" id="SignalP"/>
    </source>
</evidence>
<dbReference type="EMBL" id="JAUPEV010000008">
    <property type="protein sequence ID" value="MDO7253417.1"/>
    <property type="molecule type" value="Genomic_DNA"/>
</dbReference>
<feature type="coiled-coil region" evidence="1">
    <location>
        <begin position="64"/>
        <end position="124"/>
    </location>
</feature>
<name>A0AA90PLF9_9HELI</name>
<evidence type="ECO:0000313" key="4">
    <source>
        <dbReference type="EMBL" id="MDP2539319.1"/>
    </source>
</evidence>
<proteinExistence type="predicted"/>
<reference evidence="3" key="2">
    <citation type="submission" date="2023-07" db="EMBL/GenBank/DDBJ databases">
        <authorList>
            <person name="Aydin F."/>
            <person name="Tarhane S."/>
            <person name="Saticioglu I.B."/>
            <person name="Karakaya E."/>
            <person name="Abay S."/>
            <person name="Guran O."/>
            <person name="Bozkurt E."/>
            <person name="Uzum N."/>
            <person name="Olgun K."/>
            <person name="Jablonski D."/>
        </authorList>
    </citation>
    <scope>NUCLEOTIDE SEQUENCE</scope>
    <source>
        <strain evidence="3">Faydin-H75</strain>
    </source>
</reference>
<evidence type="ECO:0000313" key="3">
    <source>
        <dbReference type="EMBL" id="MDO7253417.1"/>
    </source>
</evidence>
<organism evidence="4 5">
    <name type="scientific">Helicobacter cappadocius</name>
    <dbReference type="NCBI Taxonomy" id="3063998"/>
    <lineage>
        <taxon>Bacteria</taxon>
        <taxon>Pseudomonadati</taxon>
        <taxon>Campylobacterota</taxon>
        <taxon>Epsilonproteobacteria</taxon>
        <taxon>Campylobacterales</taxon>
        <taxon>Helicobacteraceae</taxon>
        <taxon>Helicobacter</taxon>
    </lineage>
</organism>
<dbReference type="RefSeq" id="WP_305517259.1">
    <property type="nucleotide sequence ID" value="NZ_JAUPEV010000008.1"/>
</dbReference>
<dbReference type="Proteomes" id="UP001177258">
    <property type="component" value="Unassembled WGS sequence"/>
</dbReference>
<dbReference type="InterPro" id="IPR009468">
    <property type="entry name" value="DUF1090"/>
</dbReference>
<accession>A0AA90PLF9</accession>
<gene>
    <name evidence="3" type="ORF">Q5I04_05785</name>
    <name evidence="4" type="ORF">Q5I06_05980</name>
</gene>
<feature type="chain" id="PRO_5041652292" evidence="2">
    <location>
        <begin position="23"/>
        <end position="134"/>
    </location>
</feature>
<reference evidence="4 6" key="1">
    <citation type="submission" date="2023-07" db="EMBL/GenBank/DDBJ databases">
        <title>Unpublished Manusciprt.</title>
        <authorList>
            <person name="Aydin F."/>
            <person name="Tarhane S."/>
            <person name="Saticioglu I.B."/>
            <person name="Karakaya E."/>
            <person name="Abay S."/>
            <person name="Guran O."/>
            <person name="Bozkurt E."/>
            <person name="Uzum N."/>
            <person name="Olgun K."/>
            <person name="Jablonski D."/>
        </authorList>
    </citation>
    <scope>NUCLEOTIDE SEQUENCE</scope>
    <source>
        <strain evidence="6">faydin-H75</strain>
        <strain evidence="4">Faydin-H76</strain>
    </source>
</reference>
<reference evidence="3 5" key="3">
    <citation type="journal article" date="2024" name="Syst. Appl. Microbiol.">
        <title>Helicobacter cappadocius sp. nov., from lizards: The first psychrotrophic Helicobacter species.</title>
        <authorList>
            <person name="Aydin F."/>
            <person name="Tarhane S."/>
            <person name="Karakaya E."/>
            <person name="Abay S."/>
            <person name="Kayman T."/>
            <person name="Guran O."/>
            <person name="Bozkurt E."/>
            <person name="Uzum N."/>
            <person name="Avci A."/>
            <person name="Olgun K."/>
            <person name="Jablonski D."/>
            <person name="Guran C."/>
            <person name="Burcin Saticioglu I."/>
        </authorList>
    </citation>
    <scope>NUCLEOTIDE SEQUENCE [LARGE SCALE GENOMIC DNA]</scope>
    <source>
        <strain evidence="3">Faydin-H75</strain>
        <strain evidence="5">faydin-H76</strain>
    </source>
</reference>
<evidence type="ECO:0000313" key="5">
    <source>
        <dbReference type="Proteomes" id="UP001177258"/>
    </source>
</evidence>
<dbReference type="Pfam" id="PF06476">
    <property type="entry name" value="DUF1090"/>
    <property type="match status" value="1"/>
</dbReference>
<evidence type="ECO:0000313" key="6">
    <source>
        <dbReference type="Proteomes" id="UP001240777"/>
    </source>
</evidence>
<dbReference type="AlphaFoldDB" id="A0AA90PLF9"/>
<dbReference type="EMBL" id="JAUYZK010000008">
    <property type="protein sequence ID" value="MDP2539319.1"/>
    <property type="molecule type" value="Genomic_DNA"/>
</dbReference>
<comment type="caution">
    <text evidence="4">The sequence shown here is derived from an EMBL/GenBank/DDBJ whole genome shotgun (WGS) entry which is preliminary data.</text>
</comment>
<evidence type="ECO:0000256" key="1">
    <source>
        <dbReference type="SAM" id="Coils"/>
    </source>
</evidence>